<dbReference type="AlphaFoldDB" id="A0A076EBP0"/>
<feature type="chain" id="PRO_5001711162" description="Secreted protein" evidence="1">
    <location>
        <begin position="34"/>
        <end position="95"/>
    </location>
</feature>
<accession>A0A076EBP0</accession>
<protein>
    <recommendedName>
        <fullName evidence="4">Secreted protein</fullName>
    </recommendedName>
</protein>
<gene>
    <name evidence="2" type="ORF">EP51_03355</name>
</gene>
<sequence length="95" mass="10044">MQKKSARRTAALVGIVAAPLVLGATVGAGTASAEPWHIGPVYRAETSGEGAEYFCGKAAALEQTSGVVIVPCTFDEPTNVWYRVVFNPASWDLDF</sequence>
<dbReference type="eggNOG" id="ENOG5031ETR">
    <property type="taxonomic scope" value="Bacteria"/>
</dbReference>
<feature type="signal peptide" evidence="1">
    <location>
        <begin position="1"/>
        <end position="33"/>
    </location>
</feature>
<evidence type="ECO:0000256" key="1">
    <source>
        <dbReference type="SAM" id="SignalP"/>
    </source>
</evidence>
<evidence type="ECO:0008006" key="4">
    <source>
        <dbReference type="Google" id="ProtNLM"/>
    </source>
</evidence>
<name>A0A076EBP0_RHOOP</name>
<evidence type="ECO:0000313" key="2">
    <source>
        <dbReference type="EMBL" id="AII03700.1"/>
    </source>
</evidence>
<keyword evidence="1" id="KW-0732">Signal</keyword>
<dbReference type="Proteomes" id="UP000028488">
    <property type="component" value="Chromosome"/>
</dbReference>
<dbReference type="EMBL" id="CP008947">
    <property type="protein sequence ID" value="AII03700.1"/>
    <property type="molecule type" value="Genomic_DNA"/>
</dbReference>
<evidence type="ECO:0000313" key="3">
    <source>
        <dbReference type="Proteomes" id="UP000028488"/>
    </source>
</evidence>
<organism evidence="2 3">
    <name type="scientific">Rhodococcus opacus</name>
    <name type="common">Nocardia opaca</name>
    <dbReference type="NCBI Taxonomy" id="37919"/>
    <lineage>
        <taxon>Bacteria</taxon>
        <taxon>Bacillati</taxon>
        <taxon>Actinomycetota</taxon>
        <taxon>Actinomycetes</taxon>
        <taxon>Mycobacteriales</taxon>
        <taxon>Nocardiaceae</taxon>
        <taxon>Rhodococcus</taxon>
    </lineage>
</organism>
<dbReference type="RefSeq" id="WP_128638559.1">
    <property type="nucleotide sequence ID" value="NZ_CP008947.1"/>
</dbReference>
<proteinExistence type="predicted"/>
<reference evidence="2 3" key="1">
    <citation type="submission" date="2014-07" db="EMBL/GenBank/DDBJ databases">
        <title>Genome Sequence of Rhodococcus opacus Strain R7, a Biodegrader of Mono- and Polycyclic Aromatic Hydrocarbons.</title>
        <authorList>
            <person name="Di Gennaro P."/>
            <person name="Zampolli J."/>
            <person name="Presti I."/>
            <person name="Cappelletti M."/>
            <person name="D'Ursi P."/>
            <person name="Orro A."/>
            <person name="Mezzelani A."/>
            <person name="Milanesi L."/>
        </authorList>
    </citation>
    <scope>NUCLEOTIDE SEQUENCE [LARGE SCALE GENOMIC DNA]</scope>
    <source>
        <strain evidence="2 3">R7</strain>
    </source>
</reference>